<accession>A0AAN6ZBU5</accession>
<dbReference type="Proteomes" id="UP001304895">
    <property type="component" value="Unassembled WGS sequence"/>
</dbReference>
<feature type="compositionally biased region" description="Pro residues" evidence="1">
    <location>
        <begin position="48"/>
        <end position="71"/>
    </location>
</feature>
<feature type="compositionally biased region" description="Low complexity" evidence="1">
    <location>
        <begin position="25"/>
        <end position="42"/>
    </location>
</feature>
<dbReference type="AlphaFoldDB" id="A0AAN6ZBU5"/>
<feature type="region of interest" description="Disordered" evidence="1">
    <location>
        <begin position="1"/>
        <end position="135"/>
    </location>
</feature>
<protein>
    <submittedName>
        <fullName evidence="2">Uncharacterized protein</fullName>
    </submittedName>
</protein>
<name>A0AAN6ZBU5_9PEZI</name>
<comment type="caution">
    <text evidence="2">The sequence shown here is derived from an EMBL/GenBank/DDBJ whole genome shotgun (WGS) entry which is preliminary data.</text>
</comment>
<sequence>MTKESQVPARNPSHNLSAQPAVALHSPTTKPSQSTPTQSHSTMDPLGRPAPPSPSPFSNPTTPPRQRPPLNIPVLATNPNPPEPTHSNALPVQQQPSPSAKTTTKAPLAAAGAHPQPLARQPLTRKDVAPPPRAVNGEMAVFPINFFGDPPA</sequence>
<evidence type="ECO:0000313" key="2">
    <source>
        <dbReference type="EMBL" id="KAK4132186.1"/>
    </source>
</evidence>
<evidence type="ECO:0000313" key="3">
    <source>
        <dbReference type="Proteomes" id="UP001304895"/>
    </source>
</evidence>
<evidence type="ECO:0000256" key="1">
    <source>
        <dbReference type="SAM" id="MobiDB-lite"/>
    </source>
</evidence>
<proteinExistence type="predicted"/>
<feature type="compositionally biased region" description="Polar residues" evidence="1">
    <location>
        <begin position="85"/>
        <end position="99"/>
    </location>
</feature>
<gene>
    <name evidence="2" type="ORF">BT67DRAFT_444089</name>
</gene>
<feature type="compositionally biased region" description="Low complexity" evidence="1">
    <location>
        <begin position="100"/>
        <end position="119"/>
    </location>
</feature>
<organism evidence="2 3">
    <name type="scientific">Trichocladium antarcticum</name>
    <dbReference type="NCBI Taxonomy" id="1450529"/>
    <lineage>
        <taxon>Eukaryota</taxon>
        <taxon>Fungi</taxon>
        <taxon>Dikarya</taxon>
        <taxon>Ascomycota</taxon>
        <taxon>Pezizomycotina</taxon>
        <taxon>Sordariomycetes</taxon>
        <taxon>Sordariomycetidae</taxon>
        <taxon>Sordariales</taxon>
        <taxon>Chaetomiaceae</taxon>
        <taxon>Trichocladium</taxon>
    </lineage>
</organism>
<reference evidence="2" key="1">
    <citation type="journal article" date="2023" name="Mol. Phylogenet. Evol.">
        <title>Genome-scale phylogeny and comparative genomics of the fungal order Sordariales.</title>
        <authorList>
            <person name="Hensen N."/>
            <person name="Bonometti L."/>
            <person name="Westerberg I."/>
            <person name="Brannstrom I.O."/>
            <person name="Guillou S."/>
            <person name="Cros-Aarteil S."/>
            <person name="Calhoun S."/>
            <person name="Haridas S."/>
            <person name="Kuo A."/>
            <person name="Mondo S."/>
            <person name="Pangilinan J."/>
            <person name="Riley R."/>
            <person name="LaButti K."/>
            <person name="Andreopoulos B."/>
            <person name="Lipzen A."/>
            <person name="Chen C."/>
            <person name="Yan M."/>
            <person name="Daum C."/>
            <person name="Ng V."/>
            <person name="Clum A."/>
            <person name="Steindorff A."/>
            <person name="Ohm R.A."/>
            <person name="Martin F."/>
            <person name="Silar P."/>
            <person name="Natvig D.O."/>
            <person name="Lalanne C."/>
            <person name="Gautier V."/>
            <person name="Ament-Velasquez S.L."/>
            <person name="Kruys A."/>
            <person name="Hutchinson M.I."/>
            <person name="Powell A.J."/>
            <person name="Barry K."/>
            <person name="Miller A.N."/>
            <person name="Grigoriev I.V."/>
            <person name="Debuchy R."/>
            <person name="Gladieux P."/>
            <person name="Hiltunen Thoren M."/>
            <person name="Johannesson H."/>
        </authorList>
    </citation>
    <scope>NUCLEOTIDE SEQUENCE</scope>
    <source>
        <strain evidence="2">CBS 123565</strain>
    </source>
</reference>
<keyword evidence="3" id="KW-1185">Reference proteome</keyword>
<reference evidence="2" key="2">
    <citation type="submission" date="2023-05" db="EMBL/GenBank/DDBJ databases">
        <authorList>
            <consortium name="Lawrence Berkeley National Laboratory"/>
            <person name="Steindorff A."/>
            <person name="Hensen N."/>
            <person name="Bonometti L."/>
            <person name="Westerberg I."/>
            <person name="Brannstrom I.O."/>
            <person name="Guillou S."/>
            <person name="Cros-Aarteil S."/>
            <person name="Calhoun S."/>
            <person name="Haridas S."/>
            <person name="Kuo A."/>
            <person name="Mondo S."/>
            <person name="Pangilinan J."/>
            <person name="Riley R."/>
            <person name="Labutti K."/>
            <person name="Andreopoulos B."/>
            <person name="Lipzen A."/>
            <person name="Chen C."/>
            <person name="Yanf M."/>
            <person name="Daum C."/>
            <person name="Ng V."/>
            <person name="Clum A."/>
            <person name="Ohm R."/>
            <person name="Martin F."/>
            <person name="Silar P."/>
            <person name="Natvig D."/>
            <person name="Lalanne C."/>
            <person name="Gautier V."/>
            <person name="Ament-Velasquez S.L."/>
            <person name="Kruys A."/>
            <person name="Hutchinson M.I."/>
            <person name="Powell A.J."/>
            <person name="Barry K."/>
            <person name="Miller A.N."/>
            <person name="Grigoriev I.V."/>
            <person name="Debuchy R."/>
            <person name="Gladieux P."/>
            <person name="Thoren M.H."/>
            <person name="Johannesson H."/>
        </authorList>
    </citation>
    <scope>NUCLEOTIDE SEQUENCE</scope>
    <source>
        <strain evidence="2">CBS 123565</strain>
    </source>
</reference>
<dbReference type="EMBL" id="MU853419">
    <property type="protein sequence ID" value="KAK4132186.1"/>
    <property type="molecule type" value="Genomic_DNA"/>
</dbReference>